<proteinExistence type="predicted"/>
<dbReference type="Proteomes" id="UP000598820">
    <property type="component" value="Unassembled WGS sequence"/>
</dbReference>
<gene>
    <name evidence="1" type="ORF">IC229_00725</name>
</gene>
<organism evidence="1 2">
    <name type="scientific">Spirosoma profusum</name>
    <dbReference type="NCBI Taxonomy" id="2771354"/>
    <lineage>
        <taxon>Bacteria</taxon>
        <taxon>Pseudomonadati</taxon>
        <taxon>Bacteroidota</taxon>
        <taxon>Cytophagia</taxon>
        <taxon>Cytophagales</taxon>
        <taxon>Cytophagaceae</taxon>
        <taxon>Spirosoma</taxon>
    </lineage>
</organism>
<comment type="caution">
    <text evidence="1">The sequence shown here is derived from an EMBL/GenBank/DDBJ whole genome shotgun (WGS) entry which is preliminary data.</text>
</comment>
<accession>A0A926XSJ9</accession>
<keyword evidence="2" id="KW-1185">Reference proteome</keyword>
<evidence type="ECO:0000313" key="2">
    <source>
        <dbReference type="Proteomes" id="UP000598820"/>
    </source>
</evidence>
<name>A0A926XSJ9_9BACT</name>
<sequence length="56" mass="6119">MITLRAQQGSSSVVYTYNWLVFCNLSARQGVAEAGTGLQVKGPDNPFQCQAFCCCR</sequence>
<protein>
    <submittedName>
        <fullName evidence="1">Uncharacterized protein</fullName>
    </submittedName>
</protein>
<evidence type="ECO:0000313" key="1">
    <source>
        <dbReference type="EMBL" id="MBD2699143.1"/>
    </source>
</evidence>
<reference evidence="1" key="1">
    <citation type="submission" date="2020-09" db="EMBL/GenBank/DDBJ databases">
        <authorList>
            <person name="Kim M.K."/>
        </authorList>
    </citation>
    <scope>NUCLEOTIDE SEQUENCE</scope>
    <source>
        <strain evidence="1">BT702</strain>
    </source>
</reference>
<dbReference type="EMBL" id="JACWZY010000001">
    <property type="protein sequence ID" value="MBD2699143.1"/>
    <property type="molecule type" value="Genomic_DNA"/>
</dbReference>
<dbReference type="AlphaFoldDB" id="A0A926XSJ9"/>
<dbReference type="RefSeq" id="WP_190885005.1">
    <property type="nucleotide sequence ID" value="NZ_JACWZY010000001.1"/>
</dbReference>